<protein>
    <recommendedName>
        <fullName evidence="4">Sigma E regulatory protein, MucB/RseB</fullName>
    </recommendedName>
</protein>
<keyword evidence="1" id="KW-0732">Signal</keyword>
<feature type="signal peptide" evidence="1">
    <location>
        <begin position="1"/>
        <end position="21"/>
    </location>
</feature>
<evidence type="ECO:0000313" key="3">
    <source>
        <dbReference type="Proteomes" id="UP000192342"/>
    </source>
</evidence>
<reference evidence="2 3" key="1">
    <citation type="submission" date="2013-04" db="EMBL/GenBank/DDBJ databases">
        <title>Oceanococcus atlanticus 22II-S10r2 Genome Sequencing.</title>
        <authorList>
            <person name="Lai Q."/>
            <person name="Li G."/>
            <person name="Shao Z."/>
        </authorList>
    </citation>
    <scope>NUCLEOTIDE SEQUENCE [LARGE SCALE GENOMIC DNA]</scope>
    <source>
        <strain evidence="2 3">22II-S10r2</strain>
    </source>
</reference>
<sequence length="456" mass="51551">MRKTPCSGLALGLMLVQLAWADATPQQIDQLGGDELTCMGAVRAGTPGGVAAYTGKYQGQWPGLDKPHGWVPGPYADEQPLYVVTQANMAQYADLLTDGQKALLQKYPEHYRMRVFPSHRDFRPHEWVCDVVKRNAEVAALRDDGLGVSGYTGAHPFPFPDNGLEAIWNVIVPHRAGSEQVVYDIADVYPNGTVAWGKSEFRTLGTGTGAPGQPFELVPFDKEHAAALFFMKFLAPDRLKGQVAVGYQPNNFSGDATQAWQYLPGLRRVRKAPEVGFDYPVPPSGLRTSDDDYLFNGSPHRYNWTLVGRKEVLIPYHNFELNSPELSYDDIIQLHTINPDHFRYELHRVWVIDAQVKDGLRHVYKRRRLYADEDTWLAMWADNYDGQDQLWRVAMVAYFYSQESLTFHRGASIYHDLTSGAYEATYLTNESDDWWRLNQPMARRNFSPEAAARAGN</sequence>
<dbReference type="Pfam" id="PF07044">
    <property type="entry name" value="DUF1329"/>
    <property type="match status" value="1"/>
</dbReference>
<feature type="chain" id="PRO_5012688673" description="Sigma E regulatory protein, MucB/RseB" evidence="1">
    <location>
        <begin position="22"/>
        <end position="456"/>
    </location>
</feature>
<comment type="caution">
    <text evidence="2">The sequence shown here is derived from an EMBL/GenBank/DDBJ whole genome shotgun (WGS) entry which is preliminary data.</text>
</comment>
<dbReference type="CDD" id="cd16329">
    <property type="entry name" value="LolA_like"/>
    <property type="match status" value="1"/>
</dbReference>
<evidence type="ECO:0000313" key="2">
    <source>
        <dbReference type="EMBL" id="ORE85859.1"/>
    </source>
</evidence>
<dbReference type="Proteomes" id="UP000192342">
    <property type="component" value="Unassembled WGS sequence"/>
</dbReference>
<dbReference type="AlphaFoldDB" id="A0A1Y1SB54"/>
<accession>A0A1Y1SB54</accession>
<proteinExistence type="predicted"/>
<dbReference type="Gene3D" id="2.50.20.10">
    <property type="entry name" value="Lipoprotein localisation LolA/LolB/LppX"/>
    <property type="match status" value="1"/>
</dbReference>
<name>A0A1Y1SB54_9GAMM</name>
<dbReference type="EMBL" id="AQQV01000003">
    <property type="protein sequence ID" value="ORE85859.1"/>
    <property type="molecule type" value="Genomic_DNA"/>
</dbReference>
<dbReference type="OrthoDB" id="7053337at2"/>
<evidence type="ECO:0008006" key="4">
    <source>
        <dbReference type="Google" id="ProtNLM"/>
    </source>
</evidence>
<dbReference type="InterPro" id="IPR010752">
    <property type="entry name" value="DUF1329"/>
</dbReference>
<evidence type="ECO:0000256" key="1">
    <source>
        <dbReference type="SAM" id="SignalP"/>
    </source>
</evidence>
<keyword evidence="3" id="KW-1185">Reference proteome</keyword>
<dbReference type="RefSeq" id="WP_083561899.1">
    <property type="nucleotide sequence ID" value="NZ_AQQV01000003.1"/>
</dbReference>
<gene>
    <name evidence="2" type="ORF">ATO7_11218</name>
</gene>
<organism evidence="2 3">
    <name type="scientific">Oceanococcus atlanticus</name>
    <dbReference type="NCBI Taxonomy" id="1317117"/>
    <lineage>
        <taxon>Bacteria</taxon>
        <taxon>Pseudomonadati</taxon>
        <taxon>Pseudomonadota</taxon>
        <taxon>Gammaproteobacteria</taxon>
        <taxon>Chromatiales</taxon>
        <taxon>Oceanococcaceae</taxon>
        <taxon>Oceanococcus</taxon>
    </lineage>
</organism>
<dbReference type="STRING" id="1317117.ATO7_11218"/>